<protein>
    <submittedName>
        <fullName evidence="1">Uncharacterized protein</fullName>
    </submittedName>
</protein>
<reference evidence="1" key="1">
    <citation type="journal article" date="2012" name="PLoS Genet.">
        <title>Comparative analysis of the genomes of two field isolates of the rice blast fungus Magnaporthe oryzae.</title>
        <authorList>
            <person name="Xue M."/>
            <person name="Yang J."/>
            <person name="Li Z."/>
            <person name="Hu S."/>
            <person name="Yao N."/>
            <person name="Dean R.A."/>
            <person name="Zhao W."/>
            <person name="Shen M."/>
            <person name="Zhang H."/>
            <person name="Li C."/>
            <person name="Liu L."/>
            <person name="Cao L."/>
            <person name="Xu X."/>
            <person name="Xing Y."/>
            <person name="Hsiang T."/>
            <person name="Zhang Z."/>
            <person name="Xu J.R."/>
            <person name="Peng Y.L."/>
        </authorList>
    </citation>
    <scope>NUCLEOTIDE SEQUENCE</scope>
    <source>
        <strain evidence="1">Y34</strain>
    </source>
</reference>
<gene>
    <name evidence="1" type="ORF">OOU_Y34scaffold00714g6</name>
</gene>
<organism evidence="1">
    <name type="scientific">Pyricularia oryzae (strain Y34)</name>
    <name type="common">Rice blast fungus</name>
    <name type="synonym">Magnaporthe oryzae</name>
    <dbReference type="NCBI Taxonomy" id="1143189"/>
    <lineage>
        <taxon>Eukaryota</taxon>
        <taxon>Fungi</taxon>
        <taxon>Dikarya</taxon>
        <taxon>Ascomycota</taxon>
        <taxon>Pezizomycotina</taxon>
        <taxon>Sordariomycetes</taxon>
        <taxon>Sordariomycetidae</taxon>
        <taxon>Magnaporthales</taxon>
        <taxon>Pyriculariaceae</taxon>
        <taxon>Pyricularia</taxon>
    </lineage>
</organism>
<accession>A0AA97PI09</accession>
<dbReference type="EMBL" id="JH793876">
    <property type="protein sequence ID" value="ELQ35317.1"/>
    <property type="molecule type" value="Genomic_DNA"/>
</dbReference>
<dbReference type="Proteomes" id="UP000011086">
    <property type="component" value="Unassembled WGS sequence"/>
</dbReference>
<proteinExistence type="predicted"/>
<sequence>MTPECRAAVLYGAPRQRTNKHSGLAHALLPWNYREVVHVG</sequence>
<dbReference type="AlphaFoldDB" id="A0AA97PI09"/>
<evidence type="ECO:0000313" key="1">
    <source>
        <dbReference type="EMBL" id="ELQ35317.1"/>
    </source>
</evidence>
<name>A0AA97PI09_PYRO3</name>